<gene>
    <name evidence="1" type="ORF">GCM10007989_07820</name>
</gene>
<organism evidence="1 2">
    <name type="scientific">Devosia pacifica</name>
    <dbReference type="NCBI Taxonomy" id="1335967"/>
    <lineage>
        <taxon>Bacteria</taxon>
        <taxon>Pseudomonadati</taxon>
        <taxon>Pseudomonadota</taxon>
        <taxon>Alphaproteobacteria</taxon>
        <taxon>Hyphomicrobiales</taxon>
        <taxon>Devosiaceae</taxon>
        <taxon>Devosia</taxon>
    </lineage>
</organism>
<protein>
    <submittedName>
        <fullName evidence="1">Uncharacterized protein</fullName>
    </submittedName>
</protein>
<dbReference type="EMBL" id="BMZE01000001">
    <property type="protein sequence ID" value="GHA15482.1"/>
    <property type="molecule type" value="Genomic_DNA"/>
</dbReference>
<dbReference type="Proteomes" id="UP000646579">
    <property type="component" value="Unassembled WGS sequence"/>
</dbReference>
<name>A0A918VQZ6_9HYPH</name>
<sequence length="294" mass="32796">MTNPQHTGADMDKDTPELLPCLSDGEIMEIINECFPWQTEAKINDLLTREKSAPLIPQATYDVPSYRAERFVRAIEKRIRATSPTVPIEPTEGVVKPLEWDPIRGEGVETYQAKCSFGMYRIFSDEDSAMGAIFVEFAVHEDRFCMKDAISIGRVHDWSAAENAAQQHFNNAVASCLTTPPSTDVEGLRAEAQFLIDRLEDFERGGMSDDIEDAVREFEGHVSPAIARLRDCLSRRPSTDAEAENKRLREALEWYGEQTRLARLNHSEGDAGRHALAADGGKIARQALAEQGEA</sequence>
<evidence type="ECO:0000313" key="2">
    <source>
        <dbReference type="Proteomes" id="UP000646579"/>
    </source>
</evidence>
<proteinExistence type="predicted"/>
<reference evidence="1" key="1">
    <citation type="journal article" date="2014" name="Int. J. Syst. Evol. Microbiol.">
        <title>Complete genome sequence of Corynebacterium casei LMG S-19264T (=DSM 44701T), isolated from a smear-ripened cheese.</title>
        <authorList>
            <consortium name="US DOE Joint Genome Institute (JGI-PGF)"/>
            <person name="Walter F."/>
            <person name="Albersmeier A."/>
            <person name="Kalinowski J."/>
            <person name="Ruckert C."/>
        </authorList>
    </citation>
    <scope>NUCLEOTIDE SEQUENCE</scope>
    <source>
        <strain evidence="1">KCTC 32437</strain>
    </source>
</reference>
<reference evidence="1" key="2">
    <citation type="submission" date="2020-09" db="EMBL/GenBank/DDBJ databases">
        <authorList>
            <person name="Sun Q."/>
            <person name="Kim S."/>
        </authorList>
    </citation>
    <scope>NUCLEOTIDE SEQUENCE</scope>
    <source>
        <strain evidence="1">KCTC 32437</strain>
    </source>
</reference>
<evidence type="ECO:0000313" key="1">
    <source>
        <dbReference type="EMBL" id="GHA15482.1"/>
    </source>
</evidence>
<comment type="caution">
    <text evidence="1">The sequence shown here is derived from an EMBL/GenBank/DDBJ whole genome shotgun (WGS) entry which is preliminary data.</text>
</comment>
<dbReference type="AlphaFoldDB" id="A0A918VQZ6"/>
<accession>A0A918VQZ6</accession>
<keyword evidence="2" id="KW-1185">Reference proteome</keyword>